<dbReference type="GO" id="GO:0003899">
    <property type="term" value="F:DNA-directed RNA polymerase activity"/>
    <property type="evidence" value="ECO:0007669"/>
    <property type="project" value="InterPro"/>
</dbReference>
<dbReference type="InterPro" id="IPR011263">
    <property type="entry name" value="DNA-dir_RNA_pol_RpoA/D/Rpb3"/>
</dbReference>
<keyword evidence="2" id="KW-0804">Transcription</keyword>
<dbReference type="SUPFAM" id="SSF55257">
    <property type="entry name" value="RBP11-like subunits of RNA polymerase"/>
    <property type="match status" value="1"/>
</dbReference>
<dbReference type="Pfam" id="PF01193">
    <property type="entry name" value="RNA_pol_L"/>
    <property type="match status" value="1"/>
</dbReference>
<reference evidence="4 5" key="1">
    <citation type="submission" date="2018-03" db="EMBL/GenBank/DDBJ databases">
        <title>A parallel universe: an anciently diverged bacterial symbiosis in a Hawaiian planthopper (Hemiptera: Cixiidae) reveals rearranged nutritional responsibilities.</title>
        <authorList>
            <person name="Bennett G."/>
            <person name="Mao M."/>
        </authorList>
    </citation>
    <scope>NUCLEOTIDE SEQUENCE [LARGE SCALE GENOMIC DNA]</scope>
    <source>
        <strain evidence="4 5">OLIH</strain>
    </source>
</reference>
<dbReference type="InterPro" id="IPR036643">
    <property type="entry name" value="RNApol_insert_sf"/>
</dbReference>
<evidence type="ECO:0000259" key="3">
    <source>
        <dbReference type="SMART" id="SM00662"/>
    </source>
</evidence>
<feature type="domain" description="DNA-directed RNA polymerase RpoA/D/Rpb3-type" evidence="3">
    <location>
        <begin position="22"/>
        <end position="218"/>
    </location>
</feature>
<dbReference type="Gene3D" id="3.30.1360.10">
    <property type="entry name" value="RNA polymerase, RBP11-like subunit"/>
    <property type="match status" value="1"/>
</dbReference>
<accession>A0A346E0Q4</accession>
<dbReference type="InterPro" id="IPR036603">
    <property type="entry name" value="RBP11-like"/>
</dbReference>
<name>A0A346E0Q4_9PROT</name>
<gene>
    <name evidence="4" type="ORF">C9I84_177</name>
</gene>
<dbReference type="SMART" id="SM00662">
    <property type="entry name" value="RPOLD"/>
    <property type="match status" value="1"/>
</dbReference>
<dbReference type="InterPro" id="IPR011262">
    <property type="entry name" value="DNA-dir_RNA_pol_insert"/>
</dbReference>
<dbReference type="GO" id="GO:0046983">
    <property type="term" value="F:protein dimerization activity"/>
    <property type="evidence" value="ECO:0007669"/>
    <property type="project" value="InterPro"/>
</dbReference>
<dbReference type="Pfam" id="PF01000">
    <property type="entry name" value="RNA_pol_A_bac"/>
    <property type="match status" value="1"/>
</dbReference>
<protein>
    <submittedName>
        <fullName evidence="4">DNA-directed RNA polymerase alpha subunit</fullName>
    </submittedName>
</protein>
<keyword evidence="1 4" id="KW-0240">DNA-directed RNA polymerase</keyword>
<dbReference type="GO" id="GO:0006351">
    <property type="term" value="P:DNA-templated transcription"/>
    <property type="evidence" value="ECO:0007669"/>
    <property type="project" value="InterPro"/>
</dbReference>
<dbReference type="KEGG" id="vfg:C9I84_177"/>
<sequence length="276" mass="33213">MVHFYSFLNSNFKKEKKINKNFSEFKIRYLHKGTGEAIGNLIRKTLFSCIEGYAIEKIFFKNFNEFSYLPGLNKDLTEIILNIKNVCLKLKKYRKIKIKFSLKGPKIFYAKNISNKFCSIINGEKKIFEFKDKKKLKFYFKIGKGIGYNDVRKNYNGNNEILIDSYYCPIRKVYFKIKNKRYYENLYLGIKTNLTISPKKAFKKSLNIIRKTFFFKKKKVLYKKNFLIIKKKLFSKKILNIFMKKNIFFYGDITYKFLRKNFSKLDIKKILKILNK</sequence>
<keyword evidence="5" id="KW-1185">Reference proteome</keyword>
<dbReference type="Proteomes" id="UP000257084">
    <property type="component" value="Chromosome"/>
</dbReference>
<proteinExistence type="predicted"/>
<dbReference type="SUPFAM" id="SSF56553">
    <property type="entry name" value="Insert subdomain of RNA polymerase alpha subunit"/>
    <property type="match status" value="1"/>
</dbReference>
<dbReference type="GO" id="GO:0000428">
    <property type="term" value="C:DNA-directed RNA polymerase complex"/>
    <property type="evidence" value="ECO:0007669"/>
    <property type="project" value="UniProtKB-KW"/>
</dbReference>
<evidence type="ECO:0000256" key="1">
    <source>
        <dbReference type="ARBA" id="ARBA00022478"/>
    </source>
</evidence>
<dbReference type="AlphaFoldDB" id="A0A346E0Q4"/>
<evidence type="ECO:0000313" key="5">
    <source>
        <dbReference type="Proteomes" id="UP000257084"/>
    </source>
</evidence>
<organism evidence="4 5">
    <name type="scientific">Candidatus Vidania fulgoroideorum</name>
    <dbReference type="NCBI Taxonomy" id="881286"/>
    <lineage>
        <taxon>Bacteria</taxon>
        <taxon>Pseudomonadati</taxon>
        <taxon>Pseudomonadota</taxon>
        <taxon>Betaproteobacteria</taxon>
        <taxon>Candidatus Vidania</taxon>
    </lineage>
</organism>
<dbReference type="Gene3D" id="2.170.120.12">
    <property type="entry name" value="DNA-directed RNA polymerase, insert domain"/>
    <property type="match status" value="1"/>
</dbReference>
<evidence type="ECO:0000256" key="2">
    <source>
        <dbReference type="ARBA" id="ARBA00023163"/>
    </source>
</evidence>
<dbReference type="EMBL" id="CP028360">
    <property type="protein sequence ID" value="AXN02559.1"/>
    <property type="molecule type" value="Genomic_DNA"/>
</dbReference>
<evidence type="ECO:0000313" key="4">
    <source>
        <dbReference type="EMBL" id="AXN02559.1"/>
    </source>
</evidence>